<name>A0A5Q4VIR7_9BACT</name>
<dbReference type="EMBL" id="VDMB01000002">
    <property type="protein sequence ID" value="TYT75871.1"/>
    <property type="molecule type" value="Genomic_DNA"/>
</dbReference>
<dbReference type="AlphaFoldDB" id="A0A5Q4VIR7"/>
<gene>
    <name evidence="1" type="ORF">FIM25_02925</name>
</gene>
<keyword evidence="2" id="KW-1185">Reference proteome</keyword>
<reference evidence="1 2" key="1">
    <citation type="submission" date="2019-06" db="EMBL/GenBank/DDBJ databases">
        <title>Desulfobotulus mexicanus sp. nov., a novel sulfate-reducing bacterium isolated from the sediment of an alkaline crater lake in Mexico.</title>
        <authorList>
            <person name="Hirschler-Rea A."/>
        </authorList>
    </citation>
    <scope>NUCLEOTIDE SEQUENCE [LARGE SCALE GENOMIC DNA]</scope>
    <source>
        <strain evidence="1 2">PAR22N</strain>
    </source>
</reference>
<protein>
    <submittedName>
        <fullName evidence="1">Uracil-DNA glycosylase</fullName>
    </submittedName>
</protein>
<organism evidence="1 2">
    <name type="scientific">Desulfobotulus mexicanus</name>
    <dbReference type="NCBI Taxonomy" id="2586642"/>
    <lineage>
        <taxon>Bacteria</taxon>
        <taxon>Pseudomonadati</taxon>
        <taxon>Thermodesulfobacteriota</taxon>
        <taxon>Desulfobacteria</taxon>
        <taxon>Desulfobacterales</taxon>
        <taxon>Desulfobacteraceae</taxon>
        <taxon>Desulfobotulus</taxon>
    </lineage>
</organism>
<dbReference type="RefSeq" id="WP_139446110.1">
    <property type="nucleotide sequence ID" value="NZ_VDMB01000002.1"/>
</dbReference>
<proteinExistence type="predicted"/>
<dbReference type="Proteomes" id="UP000321899">
    <property type="component" value="Unassembled WGS sequence"/>
</dbReference>
<dbReference type="OrthoDB" id="9807346at2"/>
<evidence type="ECO:0000313" key="2">
    <source>
        <dbReference type="Proteomes" id="UP000321899"/>
    </source>
</evidence>
<accession>A0A5Q4VIR7</accession>
<comment type="caution">
    <text evidence="1">The sequence shown here is derived from an EMBL/GenBank/DDBJ whole genome shotgun (WGS) entry which is preliminary data.</text>
</comment>
<evidence type="ECO:0000313" key="1">
    <source>
        <dbReference type="EMBL" id="TYT75871.1"/>
    </source>
</evidence>
<sequence>MKNKIRRINCHRCRHYYVTWEPRFPHGCRGLNFKSREIPSLVVFRNSGQPCHFYSPKKMNTEKKSKPGDIII</sequence>